<accession>A0AAV9ITC3</accession>
<evidence type="ECO:0000256" key="4">
    <source>
        <dbReference type="ARBA" id="ARBA00022552"/>
    </source>
</evidence>
<feature type="region of interest" description="Disordered" evidence="7">
    <location>
        <begin position="1"/>
        <end position="108"/>
    </location>
</feature>
<keyword evidence="9" id="KW-1185">Reference proteome</keyword>
<dbReference type="Proteomes" id="UP001301350">
    <property type="component" value="Unassembled WGS sequence"/>
</dbReference>
<evidence type="ECO:0000256" key="7">
    <source>
        <dbReference type="SAM" id="MobiDB-lite"/>
    </source>
</evidence>
<feature type="compositionally biased region" description="Basic and acidic residues" evidence="7">
    <location>
        <begin position="11"/>
        <end position="21"/>
    </location>
</feature>
<evidence type="ECO:0000256" key="1">
    <source>
        <dbReference type="ARBA" id="ARBA00004604"/>
    </source>
</evidence>
<dbReference type="Pfam" id="PF06102">
    <property type="entry name" value="RRP36"/>
    <property type="match status" value="1"/>
</dbReference>
<dbReference type="AlphaFoldDB" id="A0AAV9ITC3"/>
<evidence type="ECO:0000256" key="3">
    <source>
        <dbReference type="ARBA" id="ARBA00022517"/>
    </source>
</evidence>
<feature type="compositionally biased region" description="Basic residues" evidence="7">
    <location>
        <begin position="1"/>
        <end position="10"/>
    </location>
</feature>
<comment type="subcellular location">
    <subcellularLocation>
        <location evidence="1 6">Nucleus</location>
        <location evidence="1 6">Nucleolus</location>
    </subcellularLocation>
</comment>
<dbReference type="GO" id="GO:0000462">
    <property type="term" value="P:maturation of SSU-rRNA from tricistronic rRNA transcript (SSU-rRNA, 5.8S rRNA, LSU-rRNA)"/>
    <property type="evidence" value="ECO:0007669"/>
    <property type="project" value="TreeGrafter"/>
</dbReference>
<keyword evidence="3 6" id="KW-0690">Ribosome biogenesis</keyword>
<dbReference type="PANTHER" id="PTHR21738">
    <property type="entry name" value="RIBOSOMAL RNA PROCESSING PROTEIN 36 HOMOLOG"/>
    <property type="match status" value="1"/>
</dbReference>
<evidence type="ECO:0000313" key="9">
    <source>
        <dbReference type="Proteomes" id="UP001301350"/>
    </source>
</evidence>
<evidence type="ECO:0000313" key="8">
    <source>
        <dbReference type="EMBL" id="KAK4535328.1"/>
    </source>
</evidence>
<comment type="similarity">
    <text evidence="2 6">Belongs to the RRP36 family.</text>
</comment>
<evidence type="ECO:0000256" key="5">
    <source>
        <dbReference type="ARBA" id="ARBA00023242"/>
    </source>
</evidence>
<comment type="subunit">
    <text evidence="6">Associates with 90S and pre-40S pre-ribosomal particles.</text>
</comment>
<comment type="function">
    <text evidence="6">Component of the 90S pre-ribosome involved in the maturation of rRNAs. Required for early cleavages of the pre-RNAs in the 40S ribosomal subunit maturation pathway.</text>
</comment>
<organism evidence="8 9">
    <name type="scientific">Cyanidium caldarium</name>
    <name type="common">Red alga</name>
    <dbReference type="NCBI Taxonomy" id="2771"/>
    <lineage>
        <taxon>Eukaryota</taxon>
        <taxon>Rhodophyta</taxon>
        <taxon>Bangiophyceae</taxon>
        <taxon>Cyanidiales</taxon>
        <taxon>Cyanidiaceae</taxon>
        <taxon>Cyanidium</taxon>
    </lineage>
</organism>
<dbReference type="GO" id="GO:0005730">
    <property type="term" value="C:nucleolus"/>
    <property type="evidence" value="ECO:0007669"/>
    <property type="project" value="UniProtKB-SubCell"/>
</dbReference>
<feature type="compositionally biased region" description="Basic and acidic residues" evidence="7">
    <location>
        <begin position="52"/>
        <end position="62"/>
    </location>
</feature>
<dbReference type="InterPro" id="IPR009292">
    <property type="entry name" value="RRP36"/>
</dbReference>
<keyword evidence="4 6" id="KW-0698">rRNA processing</keyword>
<dbReference type="EMBL" id="JANCYW010000004">
    <property type="protein sequence ID" value="KAK4535328.1"/>
    <property type="molecule type" value="Genomic_DNA"/>
</dbReference>
<evidence type="ECO:0000256" key="2">
    <source>
        <dbReference type="ARBA" id="ARBA00009418"/>
    </source>
</evidence>
<sequence>MARGKRHCHRHNEVEDQREVADESVAGASFRKAPENTQTSERGGAEGATLAERVRRMREERRRQLRRTAATAKDAPTALKRPNKNCPQVLPVSDGRRPTTAPEVVSRAGQKPIDPRFETVSGRFEEATFRKRYGFVRELQREALERSRTRLSEVERAIRRAPATAQATLAAERASIASEIARREQALRRAEEMDRSRQIVAEHQRAEREKLQSGQKQRPFFLKRRQVKEQLLREKYDRLRQEGKLQRTIQRSRKRRAAKDRKLLEYRSGSIERTL</sequence>
<proteinExistence type="inferred from homology"/>
<keyword evidence="6" id="KW-0687">Ribonucleoprotein</keyword>
<evidence type="ECO:0000256" key="6">
    <source>
        <dbReference type="RuleBase" id="RU368027"/>
    </source>
</evidence>
<dbReference type="GO" id="GO:0030686">
    <property type="term" value="C:90S preribosome"/>
    <property type="evidence" value="ECO:0007669"/>
    <property type="project" value="TreeGrafter"/>
</dbReference>
<dbReference type="PANTHER" id="PTHR21738:SF0">
    <property type="entry name" value="RIBOSOMAL RNA PROCESSING PROTEIN 36 HOMOLOG"/>
    <property type="match status" value="1"/>
</dbReference>
<comment type="caution">
    <text evidence="8">The sequence shown here is derived from an EMBL/GenBank/DDBJ whole genome shotgun (WGS) entry which is preliminary data.</text>
</comment>
<protein>
    <recommendedName>
        <fullName evidence="6">rRNA biogenesis protein RRP36</fullName>
    </recommendedName>
</protein>
<keyword evidence="5 6" id="KW-0539">Nucleus</keyword>
<reference evidence="8 9" key="1">
    <citation type="submission" date="2022-07" db="EMBL/GenBank/DDBJ databases">
        <title>Genome-wide signatures of adaptation to extreme environments.</title>
        <authorList>
            <person name="Cho C.H."/>
            <person name="Yoon H.S."/>
        </authorList>
    </citation>
    <scope>NUCLEOTIDE SEQUENCE [LARGE SCALE GENOMIC DNA]</scope>
    <source>
        <strain evidence="8 9">DBV 063 E5</strain>
    </source>
</reference>
<gene>
    <name evidence="8" type="ORF">CDCA_CDCA04G1353</name>
</gene>
<name>A0AAV9ITC3_CYACA</name>